<comment type="caution">
    <text evidence="2">The sequence shown here is derived from an EMBL/GenBank/DDBJ whole genome shotgun (WGS) entry which is preliminary data.</text>
</comment>
<dbReference type="Proteomes" id="UP000548632">
    <property type="component" value="Unassembled WGS sequence"/>
</dbReference>
<accession>A0A839HBC1</accession>
<keyword evidence="2" id="KW-0255">Endonuclease</keyword>
<evidence type="ECO:0000313" key="2">
    <source>
        <dbReference type="EMBL" id="MBB1124766.1"/>
    </source>
</evidence>
<feature type="domain" description="HNH nuclease" evidence="1">
    <location>
        <begin position="232"/>
        <end position="261"/>
    </location>
</feature>
<proteinExistence type="predicted"/>
<evidence type="ECO:0000259" key="1">
    <source>
        <dbReference type="Pfam" id="PF13391"/>
    </source>
</evidence>
<keyword evidence="2" id="KW-0540">Nuclease</keyword>
<keyword evidence="3" id="KW-1185">Reference proteome</keyword>
<organism evidence="2 3">
    <name type="scientific">Thiospirillum jenense</name>
    <dbReference type="NCBI Taxonomy" id="1653858"/>
    <lineage>
        <taxon>Bacteria</taxon>
        <taxon>Pseudomonadati</taxon>
        <taxon>Pseudomonadota</taxon>
        <taxon>Gammaproteobacteria</taxon>
        <taxon>Chromatiales</taxon>
        <taxon>Chromatiaceae</taxon>
        <taxon>Thiospirillum</taxon>
    </lineage>
</organism>
<reference evidence="2 3" key="1">
    <citation type="journal article" date="2020" name="Arch. Microbiol.">
        <title>The genome sequence of the giant phototrophic gammaproteobacterium Thiospirillum jenense gives insight into its physiological properties and phylogenetic relationships.</title>
        <authorList>
            <person name="Imhoff J.F."/>
            <person name="Meyer T.E."/>
            <person name="Kyndt J.A."/>
        </authorList>
    </citation>
    <scope>NUCLEOTIDE SEQUENCE [LARGE SCALE GENOMIC DNA]</scope>
    <source>
        <strain evidence="2 3">DSM 216</strain>
    </source>
</reference>
<evidence type="ECO:0000313" key="3">
    <source>
        <dbReference type="Proteomes" id="UP000548632"/>
    </source>
</evidence>
<protein>
    <submittedName>
        <fullName evidence="2">HNH endonuclease</fullName>
    </submittedName>
</protein>
<dbReference type="GO" id="GO:0004519">
    <property type="term" value="F:endonuclease activity"/>
    <property type="evidence" value="ECO:0007669"/>
    <property type="project" value="UniProtKB-KW"/>
</dbReference>
<name>A0A839HBC1_9GAMM</name>
<keyword evidence="2" id="KW-0378">Hydrolase</keyword>
<dbReference type="AlphaFoldDB" id="A0A839HBC1"/>
<dbReference type="InterPro" id="IPR003615">
    <property type="entry name" value="HNH_nuc"/>
</dbReference>
<gene>
    <name evidence="2" type="ORF">HUK38_00795</name>
</gene>
<dbReference type="EMBL" id="JABVCQ010000002">
    <property type="protein sequence ID" value="MBB1124766.1"/>
    <property type="molecule type" value="Genomic_DNA"/>
</dbReference>
<sequence length="321" mass="37947">MENYHAFYKNLGYELMNEITQAFGFTDQQIERGGYYENREKVYLTIKIEENYSIKFLEWRDTPEVPRRFYIIFFNENEPRPYVFQLDLSLLVTNDVSSFLWYLNRPTKAENIEVFKWLHLSPVDRETANYKNYCELRQQLNFVHQDEKLISKVLVENKKWDCLCDSFIELTKAMLEKHGMVNKNELVINHSQVGKERRDQADFRLRLLRLYDCQCVITGETTPEVIEAVRISKAGGFELENGILLRSDLRRLFDANLIAINPDTKKIAVSPQLRSRTEYKDLKGKHIIERQDNDNELDSDYLQERWDAAGVTGAENWLTSS</sequence>
<dbReference type="Pfam" id="PF13391">
    <property type="entry name" value="HNH_2"/>
    <property type="match status" value="1"/>
</dbReference>